<gene>
    <name evidence="1" type="ORF">D5086_030837</name>
</gene>
<dbReference type="EMBL" id="RCHU02000017">
    <property type="protein sequence ID" value="KAL3568186.1"/>
    <property type="molecule type" value="Genomic_DNA"/>
</dbReference>
<organism evidence="1 2">
    <name type="scientific">Populus alba</name>
    <name type="common">White poplar</name>
    <dbReference type="NCBI Taxonomy" id="43335"/>
    <lineage>
        <taxon>Eukaryota</taxon>
        <taxon>Viridiplantae</taxon>
        <taxon>Streptophyta</taxon>
        <taxon>Embryophyta</taxon>
        <taxon>Tracheophyta</taxon>
        <taxon>Spermatophyta</taxon>
        <taxon>Magnoliopsida</taxon>
        <taxon>eudicotyledons</taxon>
        <taxon>Gunneridae</taxon>
        <taxon>Pentapetalae</taxon>
        <taxon>rosids</taxon>
        <taxon>fabids</taxon>
        <taxon>Malpighiales</taxon>
        <taxon>Salicaceae</taxon>
        <taxon>Saliceae</taxon>
        <taxon>Populus</taxon>
    </lineage>
</organism>
<comment type="caution">
    <text evidence="1">The sequence shown here is derived from an EMBL/GenBank/DDBJ whole genome shotgun (WGS) entry which is preliminary data.</text>
</comment>
<sequence>MPFAVMIKELTCSYHPMSCGYMVLNSNVKQLRGHLGSSYNQFLRRVNKRVLSVVDRIWSNVGCLVDLVDHSDVPLPERPETEFFNFPSFENDL</sequence>
<evidence type="ECO:0000313" key="2">
    <source>
        <dbReference type="Proteomes" id="UP000309997"/>
    </source>
</evidence>
<evidence type="ECO:0000313" key="1">
    <source>
        <dbReference type="EMBL" id="KAL3568186.1"/>
    </source>
</evidence>
<name>A0ACC4AQB0_POPAL</name>
<dbReference type="Proteomes" id="UP000309997">
    <property type="component" value="Unassembled WGS sequence"/>
</dbReference>
<proteinExistence type="predicted"/>
<protein>
    <submittedName>
        <fullName evidence="1">Uncharacterized protein</fullName>
    </submittedName>
</protein>
<accession>A0ACC4AQB0</accession>
<keyword evidence="2" id="KW-1185">Reference proteome</keyword>
<reference evidence="1 2" key="1">
    <citation type="journal article" date="2024" name="Plant Biotechnol. J.">
        <title>Genome and CRISPR/Cas9 system of a widespread forest tree (Populus alba) in the world.</title>
        <authorList>
            <person name="Liu Y.J."/>
            <person name="Jiang P.F."/>
            <person name="Han X.M."/>
            <person name="Li X.Y."/>
            <person name="Wang H.M."/>
            <person name="Wang Y.J."/>
            <person name="Wang X.X."/>
            <person name="Zeng Q.Y."/>
        </authorList>
    </citation>
    <scope>NUCLEOTIDE SEQUENCE [LARGE SCALE GENOMIC DNA]</scope>
    <source>
        <strain evidence="2">cv. PAL-ZL1</strain>
    </source>
</reference>